<dbReference type="GO" id="GO:0032259">
    <property type="term" value="P:methylation"/>
    <property type="evidence" value="ECO:0007669"/>
    <property type="project" value="UniProtKB-KW"/>
</dbReference>
<proteinExistence type="inferred from homology"/>
<dbReference type="Gene3D" id="3.40.50.150">
    <property type="entry name" value="Vaccinia Virus protein VP39"/>
    <property type="match status" value="1"/>
</dbReference>
<evidence type="ECO:0000256" key="1">
    <source>
        <dbReference type="ARBA" id="ARBA00008361"/>
    </source>
</evidence>
<dbReference type="InterPro" id="IPR051052">
    <property type="entry name" value="Diverse_substrate_MTase"/>
</dbReference>
<keyword evidence="6" id="KW-1185">Reference proteome</keyword>
<dbReference type="OrthoDB" id="9797252at2"/>
<accession>A0A562T7X5</accession>
<protein>
    <submittedName>
        <fullName evidence="5">Methyltransferase family protein</fullName>
    </submittedName>
</protein>
<evidence type="ECO:0000313" key="6">
    <source>
        <dbReference type="Proteomes" id="UP000316778"/>
    </source>
</evidence>
<evidence type="ECO:0000256" key="2">
    <source>
        <dbReference type="ARBA" id="ARBA00022603"/>
    </source>
</evidence>
<dbReference type="CDD" id="cd02440">
    <property type="entry name" value="AdoMet_MTases"/>
    <property type="match status" value="1"/>
</dbReference>
<dbReference type="InterPro" id="IPR013216">
    <property type="entry name" value="Methyltransf_11"/>
</dbReference>
<dbReference type="PANTHER" id="PTHR44942">
    <property type="entry name" value="METHYLTRANSF_11 DOMAIN-CONTAINING PROTEIN"/>
    <property type="match status" value="1"/>
</dbReference>
<dbReference type="InterPro" id="IPR029063">
    <property type="entry name" value="SAM-dependent_MTases_sf"/>
</dbReference>
<dbReference type="Pfam" id="PF08241">
    <property type="entry name" value="Methyltransf_11"/>
    <property type="match status" value="1"/>
</dbReference>
<keyword evidence="3 5" id="KW-0808">Transferase</keyword>
<comment type="similarity">
    <text evidence="1">Belongs to the methyltransferase superfamily.</text>
</comment>
<feature type="domain" description="Methyltransferase type 11" evidence="4">
    <location>
        <begin position="43"/>
        <end position="134"/>
    </location>
</feature>
<dbReference type="SUPFAM" id="SSF53335">
    <property type="entry name" value="S-adenosyl-L-methionine-dependent methyltransferases"/>
    <property type="match status" value="1"/>
</dbReference>
<gene>
    <name evidence="5" type="ORF">LX66_3073</name>
</gene>
<dbReference type="AlphaFoldDB" id="A0A562T7X5"/>
<sequence length="252" mass="28649">MKNTERFSNRVENYIRYRPHYPHAIIPALEEQTGLTPNTVVADIGAGTGISSLPFLENGNQVLGVEPNKEMREAAEKALQRYANFTAVAGSAEHTMLPDACADLVVAGQAFHWFNQEAARTEFRRIARGHGWVALIWNERETGTGFEKDYEQLLERYAVDYKTTHHRNVSMKQIAAFFAPAPCREQSFPNAQLFDLHGLKGRLLSSSYAPDAAHPAYAAMMRELEEIFYRHQQQNMVKFHYTTKLYTGQLLP</sequence>
<dbReference type="PANTHER" id="PTHR44942:SF4">
    <property type="entry name" value="METHYLTRANSFERASE TYPE 11 DOMAIN-CONTAINING PROTEIN"/>
    <property type="match status" value="1"/>
</dbReference>
<evidence type="ECO:0000256" key="3">
    <source>
        <dbReference type="ARBA" id="ARBA00022679"/>
    </source>
</evidence>
<dbReference type="Proteomes" id="UP000316778">
    <property type="component" value="Unassembled WGS sequence"/>
</dbReference>
<comment type="caution">
    <text evidence="5">The sequence shown here is derived from an EMBL/GenBank/DDBJ whole genome shotgun (WGS) entry which is preliminary data.</text>
</comment>
<dbReference type="RefSeq" id="WP_145714967.1">
    <property type="nucleotide sequence ID" value="NZ_BAAAFY010000001.1"/>
</dbReference>
<dbReference type="GO" id="GO:0008757">
    <property type="term" value="F:S-adenosylmethionine-dependent methyltransferase activity"/>
    <property type="evidence" value="ECO:0007669"/>
    <property type="project" value="InterPro"/>
</dbReference>
<dbReference type="EMBL" id="VLLG01000003">
    <property type="protein sequence ID" value="TWI88980.1"/>
    <property type="molecule type" value="Genomic_DNA"/>
</dbReference>
<evidence type="ECO:0000259" key="4">
    <source>
        <dbReference type="Pfam" id="PF08241"/>
    </source>
</evidence>
<reference evidence="5 6" key="1">
    <citation type="journal article" date="2013" name="Stand. Genomic Sci.">
        <title>Genomic Encyclopedia of Type Strains, Phase I: The one thousand microbial genomes (KMG-I) project.</title>
        <authorList>
            <person name="Kyrpides N.C."/>
            <person name="Woyke T."/>
            <person name="Eisen J.A."/>
            <person name="Garrity G."/>
            <person name="Lilburn T.G."/>
            <person name="Beck B.J."/>
            <person name="Whitman W.B."/>
            <person name="Hugenholtz P."/>
            <person name="Klenk H.P."/>
        </authorList>
    </citation>
    <scope>NUCLEOTIDE SEQUENCE [LARGE SCALE GENOMIC DNA]</scope>
    <source>
        <strain evidence="5 6">DSM 13484</strain>
    </source>
</reference>
<organism evidence="5 6">
    <name type="scientific">Chitinophaga japonensis</name>
    <name type="common">Flexibacter japonensis</name>
    <dbReference type="NCBI Taxonomy" id="104662"/>
    <lineage>
        <taxon>Bacteria</taxon>
        <taxon>Pseudomonadati</taxon>
        <taxon>Bacteroidota</taxon>
        <taxon>Chitinophagia</taxon>
        <taxon>Chitinophagales</taxon>
        <taxon>Chitinophagaceae</taxon>
        <taxon>Chitinophaga</taxon>
    </lineage>
</organism>
<name>A0A562T7X5_CHIJA</name>
<evidence type="ECO:0000313" key="5">
    <source>
        <dbReference type="EMBL" id="TWI88980.1"/>
    </source>
</evidence>
<keyword evidence="2 5" id="KW-0489">Methyltransferase</keyword>